<dbReference type="PANTHER" id="PTHR13650:SF0">
    <property type="entry name" value="SPATACSIN"/>
    <property type="match status" value="1"/>
</dbReference>
<name>A0A8C5N5H1_9ANUR</name>
<dbReference type="GO" id="GO:0030425">
    <property type="term" value="C:dendrite"/>
    <property type="evidence" value="ECO:0007669"/>
    <property type="project" value="TreeGrafter"/>
</dbReference>
<dbReference type="GO" id="GO:0007409">
    <property type="term" value="P:axonogenesis"/>
    <property type="evidence" value="ECO:0007669"/>
    <property type="project" value="TreeGrafter"/>
</dbReference>
<evidence type="ECO:0000313" key="3">
    <source>
        <dbReference type="Ensembl" id="ENSLLEP00000022524.1"/>
    </source>
</evidence>
<reference evidence="3" key="2">
    <citation type="submission" date="2025-09" db="UniProtKB">
        <authorList>
            <consortium name="Ensembl"/>
        </authorList>
    </citation>
    <scope>IDENTIFICATION</scope>
</reference>
<gene>
    <name evidence="3" type="primary">SPG11</name>
</gene>
<dbReference type="GO" id="GO:0008088">
    <property type="term" value="P:axo-dendritic transport"/>
    <property type="evidence" value="ECO:0007669"/>
    <property type="project" value="TreeGrafter"/>
</dbReference>
<evidence type="ECO:0000313" key="4">
    <source>
        <dbReference type="Proteomes" id="UP000694569"/>
    </source>
</evidence>
<dbReference type="InterPro" id="IPR028103">
    <property type="entry name" value="Spatacsin"/>
</dbReference>
<evidence type="ECO:0000256" key="1">
    <source>
        <dbReference type="ARBA" id="ARBA00022737"/>
    </source>
</evidence>
<dbReference type="GO" id="GO:0045202">
    <property type="term" value="C:synapse"/>
    <property type="evidence" value="ECO:0007669"/>
    <property type="project" value="TreeGrafter"/>
</dbReference>
<reference evidence="3" key="1">
    <citation type="submission" date="2025-08" db="UniProtKB">
        <authorList>
            <consortium name="Ensembl"/>
        </authorList>
    </citation>
    <scope>IDENTIFICATION</scope>
</reference>
<keyword evidence="4" id="KW-1185">Reference proteome</keyword>
<dbReference type="GO" id="GO:0005737">
    <property type="term" value="C:cytoplasm"/>
    <property type="evidence" value="ECO:0007669"/>
    <property type="project" value="TreeGrafter"/>
</dbReference>
<dbReference type="InterPro" id="IPR028107">
    <property type="entry name" value="Spatacsin_C_dom"/>
</dbReference>
<dbReference type="GO" id="GO:0030424">
    <property type="term" value="C:axon"/>
    <property type="evidence" value="ECO:0007669"/>
    <property type="project" value="TreeGrafter"/>
</dbReference>
<proteinExistence type="predicted"/>
<dbReference type="Ensembl" id="ENSLLET00000023390.1">
    <property type="protein sequence ID" value="ENSLLEP00000022524.1"/>
    <property type="gene ID" value="ENSLLEG00000014282.1"/>
</dbReference>
<accession>A0A8C5N5H1</accession>
<dbReference type="GeneTree" id="ENSGT00390000016791"/>
<evidence type="ECO:0000259" key="2">
    <source>
        <dbReference type="Pfam" id="PF14649"/>
    </source>
</evidence>
<feature type="domain" description="Spatacsin C-terminal" evidence="2">
    <location>
        <begin position="2016"/>
        <end position="2298"/>
    </location>
</feature>
<organism evidence="3 4">
    <name type="scientific">Leptobrachium leishanense</name>
    <name type="common">Leishan spiny toad</name>
    <dbReference type="NCBI Taxonomy" id="445787"/>
    <lineage>
        <taxon>Eukaryota</taxon>
        <taxon>Metazoa</taxon>
        <taxon>Chordata</taxon>
        <taxon>Craniata</taxon>
        <taxon>Vertebrata</taxon>
        <taxon>Euteleostomi</taxon>
        <taxon>Amphibia</taxon>
        <taxon>Batrachia</taxon>
        <taxon>Anura</taxon>
        <taxon>Pelobatoidea</taxon>
        <taxon>Megophryidae</taxon>
        <taxon>Leptobrachium</taxon>
    </lineage>
</organism>
<dbReference type="GO" id="GO:0048489">
    <property type="term" value="P:synaptic vesicle transport"/>
    <property type="evidence" value="ECO:0007669"/>
    <property type="project" value="TreeGrafter"/>
</dbReference>
<dbReference type="GO" id="GO:0007268">
    <property type="term" value="P:chemical synaptic transmission"/>
    <property type="evidence" value="ECO:0007669"/>
    <property type="project" value="TreeGrafter"/>
</dbReference>
<dbReference type="PANTHER" id="PTHR13650">
    <property type="entry name" value="SPATACSIN"/>
    <property type="match status" value="1"/>
</dbReference>
<dbReference type="SUPFAM" id="SSF50978">
    <property type="entry name" value="WD40 repeat-like"/>
    <property type="match status" value="1"/>
</dbReference>
<keyword evidence="1" id="KW-0677">Repeat</keyword>
<protein>
    <submittedName>
        <fullName evidence="3">SPG11 vesicle trafficking associated, spatacsin</fullName>
    </submittedName>
</protein>
<dbReference type="Pfam" id="PF14649">
    <property type="entry name" value="Spatacsin_C"/>
    <property type="match status" value="1"/>
</dbReference>
<sequence length="2356" mass="267091">MPYGEICLDEELGECNKMDQCILLAPGQILQEGSETPVKVSLSRQKTLTLCSLLPKGSLQITTIPTGKHNYSHTQCDGPFTDFLWAYSGENEDAVEHSSNLLALREGNEVYLYKVDSTAEHVDLTTVCQFDEGTLRQLCAAQRVCLPSVLSLRLLTLHCDHITLLLNNCVLLQLSCADEGISPQFASCVCLDLNQEAADRVSDVSLSNDILFLLDRTGFIYIYDAVDGSHVIDLALPHRPETDSLDPLINIHVSPDLGILVVSSGNGWVLFLQLNVDLRQNLGYHTWCNGNADDDDDQLRTCNISIPGHTYIRTDRSWDAMLSSLNRKTRYVEDLPFCLQTLTPTAIASQVPLGWTPVEKGWLHILEEGVEDPVTFHIWAVSPFSSVFCILGKDGNLTVAHLKSETQTVAYYSLGKAMFVDCAPDEACLVITDKGLSLVQLSASQDEFLSRLMIHSSAGCADILCHLNNWDRCSVPIHTLKTGLENRQLDTVDFFLKSKESILNPLIPEDTGSGIQSEQYLNIVHDLVPALDLLFSFIRDTDQEAQTKHFSEQLLQFTLCFLNGQLRNLCILIPEPDHVIEECLNIFTGYITTLRSFMRKSVQQSKPLQFSHGTREKKMWENLSSEQLISDAILTNCIPEAQTFLRMQGYPSYSLSWVKQEGFKLVYRCLQEARVTEACQLLQNMGYSTWNELRRICIHTSDQGVRDLLIDLLQKEGYFSKTEREQIQTMHLVEQLYCNPTEDKDQKPIVLADGSTWKSCFASPEMHAVLEDVFMSDDNEPRTLRLRWAQCWDKEAQESLLLAKEDLGGDLSTYQPHVVWRHLTLWHSWPSICSWIEETRLRAKADGQHTFRWPILAPEIVDENSLCCDYMKQKILDKLLSIGMVVPSEVEDFESLLQRLAFANKLMPSPDSGKPIFFLPEMEFHTKFTLMCAQHDLPYLLYTYLNYHRLAPQNCPVLARPDLHEAYPWFGFLVQIRGIQDNPEDHSWIFHASLANAHMMMPGYQPSINSMMMEGHTLLALATTMYAPGGIDGVLKQYEDQVPSNVNVDPQLLKMALAQYPMLKAALFPQHPSLGSPSHVTLYQLLQALAPFSPTRLFTWQEANTLAAADSPKELPHFSCPRLASKLGLIEQLDVCYYLRTGRPSVAFANFLVHQLIKSKEPQKMIQDMAKDVYSLALSRFNVRSVVASCVCFLELLGVSSHKLRVDVNIGNLFLNHTKAECEQTEHRSPAEEIAENLSKLLNHEKEAARELSLLLEETLSSTLEREWEANPNLVTGTWSTIMQFCLLHSVAPSSRYLRHCAQRQDWLQLLVHANSLEQIYSVLEELNPTLRSHITLALQGLSSDTEIARGSQVEESSESSAFNVFHVLLHCQKSDRPRHLLLKESIRCSAPLLSVLAACVQGGPDLISCLSVWLLTSVDPATHAVITHSVPAPEDHVWDLSDLTMLWNTLLERKKPRILHRAFSIFTGDCLLLPLIDAYELCLQQRNYLDAKEKLQDFQTRLESLQSEDASSPALFPLSWIRDRASDALKLLLLKSHTSYEQRKVLQLLCDCESQRFCGCLDIHKLNALTQILQEHPVCISKELLNEYSSEGLQAECQQLLHKLLEEKHFAIAREVAELAGLPTDCLVIEEVLQEKLLLQEIGQWSCPQNRLQFWKKCHEMFSTNQVSPDSASTFFRSQGALATAKENPMSFLAEEELLLTLAGHWLSLHGCPSVTSLEEIEKLIWTCRIEREVLSKAAERKVLAATSSFLSLAAQFSFARLSVLNSPSLLEIASLPFLDTSGTLDSEHSQALRTLIDYHLDDGHVHEASRVCRYFQMPHHNLWLVLNCRALATGETAKDEIHPDIQAIFTEGLEMQEYAWKRKKRLQSFPSLDASSSTRQDDPVQKYLEILKDACTHGKMFCRQLLCVYELSQDLGCSFSDLASRDGSDILRLLISCYRDELSDRAQAVISSHRLSADTVAKIVTEEGLKVWQELDKDTGQTEVHNLSETRKQFLQLAKLCPDPSLVGLTVLDILETVPLTDAQCIIELLVAAHECFSLTCHLEGIRRVLQTCRYLIEMHLAPNKEYSLMVRLLSGIGRYNDMVYVFDILHKNQHFEILLQKKLDTKGGLQTALLEYIKRCHPGDSEKHNMTALCFSMHRDIGRNHEHAALIQLKLIQSQPWEYWMTEPAELRTSLMKALTLLIDAAESYSKESCVRQSLRCARLTRLLTLQIHLLNGGHQTMLINLEKESLMVPILALPRFYQAVIVTEAYDQQADWAEVLYQKVIVGGDFQYFEEFKQRQVVQSGLFEKISSKCKLQPPGTTGVQNLKRLINNCENTYTRYKLAFENEFFDITDVMMKDPQTRCCLTDLLSR</sequence>
<dbReference type="Proteomes" id="UP000694569">
    <property type="component" value="Unplaced"/>
</dbReference>
<dbReference type="InterPro" id="IPR036322">
    <property type="entry name" value="WD40_repeat_dom_sf"/>
</dbReference>
<dbReference type="OrthoDB" id="2018754at2759"/>